<dbReference type="Gene3D" id="3.40.980.10">
    <property type="entry name" value="MoaB/Mog-like domain"/>
    <property type="match status" value="1"/>
</dbReference>
<dbReference type="SUPFAM" id="SSF53218">
    <property type="entry name" value="Molybdenum cofactor biosynthesis proteins"/>
    <property type="match status" value="1"/>
</dbReference>
<dbReference type="InterPro" id="IPR036425">
    <property type="entry name" value="MoaB/Mog-like_dom_sf"/>
</dbReference>
<evidence type="ECO:0000313" key="3">
    <source>
        <dbReference type="EMBL" id="GLS71755.1"/>
    </source>
</evidence>
<feature type="domain" description="MoaB/Mog" evidence="2">
    <location>
        <begin position="169"/>
        <end position="303"/>
    </location>
</feature>
<protein>
    <recommendedName>
        <fullName evidence="2">MoaB/Mog domain-containing protein</fullName>
    </recommendedName>
</protein>
<feature type="region of interest" description="Disordered" evidence="1">
    <location>
        <begin position="329"/>
        <end position="349"/>
    </location>
</feature>
<sequence length="349" mass="35699">MRFGPVPVVEAAGLISAHSVRRDGITLRKGAVIASDTAASLARAGLSEIVAATLEPGDVGEDAAAARLATHLAGPNLRVEPPFTGRCNLFAETAGVLTLDPAQIDAVNAVDEAVTVATLPRFKPVVAGEMVATVKIIPYAVPGTVLDRAGAAAAGGVLAVAPYRRRRVGVVSTRLPSLKETTIDKTLRVLAERLVPTGAEIVAETRVPHAAEAVAAALVDATDRAGADLVVVFGASAIADRRDVIPAGIKAAGGRVEHLGMPVDPGNLLLIGSRSDVPVIGAPGCARSPKENGFDWILHRLLADLPVTRADIVALGVGGLLMEIVSRPQPRAGGETAGDEMEPDPAAHG</sequence>
<organism evidence="3 4">
    <name type="scientific">Methylobacterium tardum</name>
    <dbReference type="NCBI Taxonomy" id="374432"/>
    <lineage>
        <taxon>Bacteria</taxon>
        <taxon>Pseudomonadati</taxon>
        <taxon>Pseudomonadota</taxon>
        <taxon>Alphaproteobacteria</taxon>
        <taxon>Hyphomicrobiales</taxon>
        <taxon>Methylobacteriaceae</taxon>
        <taxon>Methylobacterium</taxon>
    </lineage>
</organism>
<evidence type="ECO:0000313" key="4">
    <source>
        <dbReference type="Proteomes" id="UP001157440"/>
    </source>
</evidence>
<proteinExistence type="predicted"/>
<dbReference type="EMBL" id="BSPL01000019">
    <property type="protein sequence ID" value="GLS71755.1"/>
    <property type="molecule type" value="Genomic_DNA"/>
</dbReference>
<name>A0AA37WSE4_9HYPH</name>
<evidence type="ECO:0000256" key="1">
    <source>
        <dbReference type="SAM" id="MobiDB-lite"/>
    </source>
</evidence>
<keyword evidence="4" id="KW-1185">Reference proteome</keyword>
<dbReference type="InterPro" id="IPR001453">
    <property type="entry name" value="MoaB/Mog_dom"/>
</dbReference>
<reference evidence="4" key="1">
    <citation type="journal article" date="2019" name="Int. J. Syst. Evol. Microbiol.">
        <title>The Global Catalogue of Microorganisms (GCM) 10K type strain sequencing project: providing services to taxonomists for standard genome sequencing and annotation.</title>
        <authorList>
            <consortium name="The Broad Institute Genomics Platform"/>
            <consortium name="The Broad Institute Genome Sequencing Center for Infectious Disease"/>
            <person name="Wu L."/>
            <person name="Ma J."/>
        </authorList>
    </citation>
    <scope>NUCLEOTIDE SEQUENCE [LARGE SCALE GENOMIC DNA]</scope>
    <source>
        <strain evidence="4">NBRC 103632</strain>
    </source>
</reference>
<evidence type="ECO:0000259" key="2">
    <source>
        <dbReference type="SMART" id="SM00852"/>
    </source>
</evidence>
<dbReference type="AlphaFoldDB" id="A0AA37WSE4"/>
<dbReference type="Pfam" id="PF00994">
    <property type="entry name" value="MoCF_biosynth"/>
    <property type="match status" value="1"/>
</dbReference>
<dbReference type="SMART" id="SM00852">
    <property type="entry name" value="MoCF_biosynth"/>
    <property type="match status" value="1"/>
</dbReference>
<dbReference type="RefSeq" id="WP_238199918.1">
    <property type="nucleotide sequence ID" value="NZ_BPQZ01000051.1"/>
</dbReference>
<accession>A0AA37WSE4</accession>
<gene>
    <name evidence="3" type="ORF">GCM10007890_37680</name>
</gene>
<dbReference type="Proteomes" id="UP001157440">
    <property type="component" value="Unassembled WGS sequence"/>
</dbReference>
<comment type="caution">
    <text evidence="3">The sequence shown here is derived from an EMBL/GenBank/DDBJ whole genome shotgun (WGS) entry which is preliminary data.</text>
</comment>
<dbReference type="CDD" id="cd03522">
    <property type="entry name" value="MoeA_like"/>
    <property type="match status" value="1"/>
</dbReference>